<dbReference type="RefSeq" id="WP_108774326.1">
    <property type="nucleotide sequence ID" value="NZ_JALBUR010000036.1"/>
</dbReference>
<dbReference type="GO" id="GO:0003677">
    <property type="term" value="F:DNA binding"/>
    <property type="evidence" value="ECO:0007669"/>
    <property type="project" value="UniProtKB-KW"/>
</dbReference>
<reference evidence="6 7" key="1">
    <citation type="submission" date="2022-03" db="EMBL/GenBank/DDBJ databases">
        <title>Novel taxa within the pig intestine.</title>
        <authorList>
            <person name="Wylensek D."/>
            <person name="Bishof K."/>
            <person name="Afrizal A."/>
            <person name="Clavel T."/>
        </authorList>
    </citation>
    <scope>NUCLEOTIDE SEQUENCE [LARGE SCALE GENOMIC DNA]</scope>
    <source>
        <strain evidence="6 7">CLA-KB-P133</strain>
    </source>
</reference>
<dbReference type="EMBL" id="JALBUR010000036">
    <property type="protein sequence ID" value="MDX8420414.1"/>
    <property type="molecule type" value="Genomic_DNA"/>
</dbReference>
<keyword evidence="3" id="KW-0238">DNA-binding</keyword>
<comment type="caution">
    <text evidence="6">The sequence shown here is derived from an EMBL/GenBank/DDBJ whole genome shotgun (WGS) entry which is preliminary data.</text>
</comment>
<keyword evidence="4" id="KW-0804">Transcription</keyword>
<evidence type="ECO:0000259" key="5">
    <source>
        <dbReference type="PROSITE" id="PS50931"/>
    </source>
</evidence>
<accession>A0AB35U5X5</accession>
<dbReference type="PRINTS" id="PR00039">
    <property type="entry name" value="HTHLYSR"/>
</dbReference>
<organism evidence="6 7">
    <name type="scientific">Grylomicrobium aquisgranensis</name>
    <dbReference type="NCBI Taxonomy" id="2926318"/>
    <lineage>
        <taxon>Bacteria</taxon>
        <taxon>Bacillati</taxon>
        <taxon>Bacillota</taxon>
        <taxon>Erysipelotrichia</taxon>
        <taxon>Erysipelotrichales</taxon>
        <taxon>Erysipelotrichaceae</taxon>
        <taxon>Grylomicrobium</taxon>
    </lineage>
</organism>
<dbReference type="GO" id="GO:0003700">
    <property type="term" value="F:DNA-binding transcription factor activity"/>
    <property type="evidence" value="ECO:0007669"/>
    <property type="project" value="InterPro"/>
</dbReference>
<dbReference type="GO" id="GO:0032993">
    <property type="term" value="C:protein-DNA complex"/>
    <property type="evidence" value="ECO:0007669"/>
    <property type="project" value="TreeGrafter"/>
</dbReference>
<name>A0AB35U5X5_9FIRM</name>
<protein>
    <submittedName>
        <fullName evidence="6">LysR family transcriptional regulator</fullName>
    </submittedName>
</protein>
<dbReference type="InterPro" id="IPR005119">
    <property type="entry name" value="LysR_subst-bd"/>
</dbReference>
<dbReference type="SUPFAM" id="SSF53850">
    <property type="entry name" value="Periplasmic binding protein-like II"/>
    <property type="match status" value="1"/>
</dbReference>
<dbReference type="PANTHER" id="PTHR30346">
    <property type="entry name" value="TRANSCRIPTIONAL DUAL REGULATOR HCAR-RELATED"/>
    <property type="match status" value="1"/>
</dbReference>
<evidence type="ECO:0000256" key="4">
    <source>
        <dbReference type="ARBA" id="ARBA00023163"/>
    </source>
</evidence>
<dbReference type="SUPFAM" id="SSF46785">
    <property type="entry name" value="Winged helix' DNA-binding domain"/>
    <property type="match status" value="1"/>
</dbReference>
<dbReference type="InterPro" id="IPR036390">
    <property type="entry name" value="WH_DNA-bd_sf"/>
</dbReference>
<evidence type="ECO:0000256" key="2">
    <source>
        <dbReference type="ARBA" id="ARBA00023015"/>
    </source>
</evidence>
<proteinExistence type="inferred from homology"/>
<comment type="similarity">
    <text evidence="1">Belongs to the LysR transcriptional regulatory family.</text>
</comment>
<feature type="domain" description="HTH lysR-type" evidence="5">
    <location>
        <begin position="1"/>
        <end position="58"/>
    </location>
</feature>
<dbReference type="PANTHER" id="PTHR30346:SF0">
    <property type="entry name" value="HCA OPERON TRANSCRIPTIONAL ACTIVATOR HCAR"/>
    <property type="match status" value="1"/>
</dbReference>
<evidence type="ECO:0000313" key="6">
    <source>
        <dbReference type="EMBL" id="MDX8420414.1"/>
    </source>
</evidence>
<dbReference type="Pfam" id="PF00126">
    <property type="entry name" value="HTH_1"/>
    <property type="match status" value="1"/>
</dbReference>
<dbReference type="Proteomes" id="UP001286174">
    <property type="component" value="Unassembled WGS sequence"/>
</dbReference>
<keyword evidence="2" id="KW-0805">Transcription regulation</keyword>
<dbReference type="Gene3D" id="3.40.190.10">
    <property type="entry name" value="Periplasmic binding protein-like II"/>
    <property type="match status" value="2"/>
</dbReference>
<dbReference type="InterPro" id="IPR036388">
    <property type="entry name" value="WH-like_DNA-bd_sf"/>
</dbReference>
<dbReference type="AlphaFoldDB" id="A0AB35U5X5"/>
<keyword evidence="7" id="KW-1185">Reference proteome</keyword>
<dbReference type="Gene3D" id="1.10.10.10">
    <property type="entry name" value="Winged helix-like DNA-binding domain superfamily/Winged helix DNA-binding domain"/>
    <property type="match status" value="1"/>
</dbReference>
<evidence type="ECO:0000313" key="7">
    <source>
        <dbReference type="Proteomes" id="UP001286174"/>
    </source>
</evidence>
<sequence length="312" mass="36000">MTIQQIHYAIVISETGSLNKAAEQLYVSQPSLTSALQELEKSLHITIFNRTGKGVTLTNDGREFLQYARQVYQQYTDLLERYEDTSNIKIKFSVSTQHYSFADKAFVEMVKKFDLSKYEFAIMETKTREVISDVASVKSEIGILYLSDFNRPVITKLLRTNNLVFHHLIDARAYVYICRNHPLAKQKSISFEQLQKYPCLSFDQGDNVSFYFSEEILSTNEYPRIIRTNDRATMLNLMVGLNGYTLCSGIICEELNGDDYVAVPYEDANNPNSTMEIGYITRKDNTLSKMGTLYVQELNDYLQQESKKMQQR</sequence>
<gene>
    <name evidence="6" type="ORF">MOZ60_09990</name>
</gene>
<evidence type="ECO:0000256" key="1">
    <source>
        <dbReference type="ARBA" id="ARBA00009437"/>
    </source>
</evidence>
<dbReference type="PROSITE" id="PS50931">
    <property type="entry name" value="HTH_LYSR"/>
    <property type="match status" value="1"/>
</dbReference>
<dbReference type="Pfam" id="PF03466">
    <property type="entry name" value="LysR_substrate"/>
    <property type="match status" value="1"/>
</dbReference>
<dbReference type="CDD" id="cd05466">
    <property type="entry name" value="PBP2_LTTR_substrate"/>
    <property type="match status" value="1"/>
</dbReference>
<dbReference type="InterPro" id="IPR000847">
    <property type="entry name" value="LysR_HTH_N"/>
</dbReference>
<dbReference type="FunFam" id="1.10.10.10:FF:000001">
    <property type="entry name" value="LysR family transcriptional regulator"/>
    <property type="match status" value="1"/>
</dbReference>
<evidence type="ECO:0000256" key="3">
    <source>
        <dbReference type="ARBA" id="ARBA00023125"/>
    </source>
</evidence>